<dbReference type="InterPro" id="IPR008490">
    <property type="entry name" value="Transposase_InsH_N"/>
</dbReference>
<dbReference type="InterPro" id="IPR002559">
    <property type="entry name" value="Transposase_11"/>
</dbReference>
<evidence type="ECO:0000313" key="5">
    <source>
        <dbReference type="EMBL" id="AFM41586.1"/>
    </source>
</evidence>
<dbReference type="KEGG" id="dai:Desaci_2653"/>
<dbReference type="EMBL" id="CP003639">
    <property type="protein sequence ID" value="AFM41586.1"/>
    <property type="molecule type" value="Genomic_DNA"/>
</dbReference>
<evidence type="ECO:0000313" key="7">
    <source>
        <dbReference type="Proteomes" id="UP000002892"/>
    </source>
</evidence>
<evidence type="ECO:0000313" key="6">
    <source>
        <dbReference type="EMBL" id="AFM42606.1"/>
    </source>
</evidence>
<evidence type="ECO:0000313" key="4">
    <source>
        <dbReference type="EMBL" id="AFM41427.1"/>
    </source>
</evidence>
<dbReference type="EMBL" id="CP003639">
    <property type="protein sequence ID" value="AFM41403.1"/>
    <property type="molecule type" value="Genomic_DNA"/>
</dbReference>
<name>H7DWI1_DESAJ</name>
<dbReference type="EMBL" id="CP003639">
    <property type="protein sequence ID" value="AFM42606.1"/>
    <property type="molecule type" value="Genomic_DNA"/>
</dbReference>
<accession>H7DWI1</accession>
<dbReference type="EMBL" id="CP003639">
    <property type="protein sequence ID" value="AFM41427.1"/>
    <property type="molecule type" value="Genomic_DNA"/>
</dbReference>
<dbReference type="Pfam" id="PF01609">
    <property type="entry name" value="DDE_Tnp_1"/>
    <property type="match status" value="1"/>
</dbReference>
<dbReference type="OrthoDB" id="9770860at2"/>
<dbReference type="KEGG" id="dai:Desaci_2454"/>
<dbReference type="PANTHER" id="PTHR33803">
    <property type="entry name" value="IS1478 TRANSPOSASE"/>
    <property type="match status" value="1"/>
</dbReference>
<sequence length="454" mass="52036">MLRLHNEQLTIWDFALPEQVLELSKELKTIDELLDDEKFMRPFLSRWNIRIGRPTVPVETFLRLMYLKFRYEFGYETLVAEVSDSIKWRRFCRINLDATVPHSTTLIKLTQKYGEDIVEQLNEALVVKASQDKITRSRRLRTDTTVTESNIHYPTDAQLLADAIKSITRQAQSLRETAGSTMPKMIERCRSAKKRILEIGKTLKRRNHQAVEEVRKITDKLVDKAIETMTNAHQIMDKAEEALGEQMSNTTKRKIEKLDKVIVTADKIVNQTLKVNGGNTHISNRVISLHDPDARPIQKGKLKSPTEFGYKTEITENEDRIITDYKVHVGNPSDDSLLVETVKRHISKTGKVPYSIATDRGYSSGKNQKELTDLGIKRISMPKKGKKSKAQASHEKQRWFRRLQAWRAGGEGTISILKRKYGLGRSLSRGHQGVSTWVGFGILTYNLRRIAALI</sequence>
<reference evidence="4 7" key="1">
    <citation type="journal article" date="2012" name="J. Bacteriol.">
        <title>Complete genome sequences of Desulfosporosinus orientis DSM765T, Desulfosporosinus youngiae DSM17734T, Desulfosporosinus meridiei DSM13257T, and Desulfosporosinus acidiphilus DSM22704T.</title>
        <authorList>
            <person name="Pester M."/>
            <person name="Brambilla E."/>
            <person name="Alazard D."/>
            <person name="Rattei T."/>
            <person name="Weinmaier T."/>
            <person name="Han J."/>
            <person name="Lucas S."/>
            <person name="Lapidus A."/>
            <person name="Cheng J.F."/>
            <person name="Goodwin L."/>
            <person name="Pitluck S."/>
            <person name="Peters L."/>
            <person name="Ovchinnikova G."/>
            <person name="Teshima H."/>
            <person name="Detter J.C."/>
            <person name="Han C.S."/>
            <person name="Tapia R."/>
            <person name="Land M.L."/>
            <person name="Hauser L."/>
            <person name="Kyrpides N.C."/>
            <person name="Ivanova N.N."/>
            <person name="Pagani I."/>
            <person name="Huntmann M."/>
            <person name="Wei C.L."/>
            <person name="Davenport K.W."/>
            <person name="Daligault H."/>
            <person name="Chain P.S."/>
            <person name="Chen A."/>
            <person name="Mavromatis K."/>
            <person name="Markowitz V."/>
            <person name="Szeto E."/>
            <person name="Mikhailova N."/>
            <person name="Pati A."/>
            <person name="Wagner M."/>
            <person name="Woyke T."/>
            <person name="Ollivier B."/>
            <person name="Klenk H.P."/>
            <person name="Spring S."/>
            <person name="Loy A."/>
        </authorList>
    </citation>
    <scope>NUCLEOTIDE SEQUENCE [LARGE SCALE GENOMIC DNA]</scope>
    <source>
        <strain evidence="7">DSM 22704 / JCM 16185 / SJ4</strain>
        <strain evidence="4">SJ4</strain>
    </source>
</reference>
<feature type="domain" description="Transposase InsH N-terminal" evidence="2">
    <location>
        <begin position="23"/>
        <end position="110"/>
    </location>
</feature>
<evidence type="ECO:0000259" key="1">
    <source>
        <dbReference type="Pfam" id="PF01609"/>
    </source>
</evidence>
<protein>
    <submittedName>
        <fullName evidence="4">Transposase, IS5 family</fullName>
    </submittedName>
</protein>
<dbReference type="PANTHER" id="PTHR33803:SF3">
    <property type="entry name" value="BLL1974 PROTEIN"/>
    <property type="match status" value="1"/>
</dbReference>
<dbReference type="GO" id="GO:0006313">
    <property type="term" value="P:DNA transposition"/>
    <property type="evidence" value="ECO:0007669"/>
    <property type="project" value="InterPro"/>
</dbReference>
<organism evidence="4 7">
    <name type="scientific">Desulfosporosinus acidiphilus (strain DSM 22704 / JCM 16185 / SJ4)</name>
    <dbReference type="NCBI Taxonomy" id="646529"/>
    <lineage>
        <taxon>Bacteria</taxon>
        <taxon>Bacillati</taxon>
        <taxon>Bacillota</taxon>
        <taxon>Clostridia</taxon>
        <taxon>Eubacteriales</taxon>
        <taxon>Desulfitobacteriaceae</taxon>
        <taxon>Desulfosporosinus</taxon>
    </lineage>
</organism>
<dbReference type="GO" id="GO:0004803">
    <property type="term" value="F:transposase activity"/>
    <property type="evidence" value="ECO:0007669"/>
    <property type="project" value="InterPro"/>
</dbReference>
<keyword evidence="7" id="KW-1185">Reference proteome</keyword>
<gene>
    <name evidence="3" type="ordered locus">Desaci_2454</name>
    <name evidence="4" type="ordered locus">Desaci_2481</name>
    <name evidence="5" type="ordered locus">Desaci_2653</name>
    <name evidence="6" type="ordered locus">Desaci_3725</name>
</gene>
<proteinExistence type="predicted"/>
<evidence type="ECO:0000259" key="2">
    <source>
        <dbReference type="Pfam" id="PF05598"/>
    </source>
</evidence>
<dbReference type="KEGG" id="dai:Desaci_3725"/>
<dbReference type="RefSeq" id="WP_014827402.1">
    <property type="nucleotide sequence ID" value="NC_018068.1"/>
</dbReference>
<dbReference type="GO" id="GO:0003677">
    <property type="term" value="F:DNA binding"/>
    <property type="evidence" value="ECO:0007669"/>
    <property type="project" value="InterPro"/>
</dbReference>
<dbReference type="Pfam" id="PF05598">
    <property type="entry name" value="DUF772"/>
    <property type="match status" value="1"/>
</dbReference>
<evidence type="ECO:0000313" key="3">
    <source>
        <dbReference type="EMBL" id="AFM41403.1"/>
    </source>
</evidence>
<dbReference type="STRING" id="646529.Desaci_2454"/>
<dbReference type="NCBIfam" id="NF033593">
    <property type="entry name" value="transpos_ISNCY_1"/>
    <property type="match status" value="1"/>
</dbReference>
<dbReference type="AlphaFoldDB" id="H7DWI1"/>
<dbReference type="KEGG" id="dai:Desaci_2481"/>
<dbReference type="HOGENOM" id="CLU_055271_0_0_9"/>
<dbReference type="eggNOG" id="COG3039">
    <property type="taxonomic scope" value="Bacteria"/>
</dbReference>
<dbReference type="Proteomes" id="UP000002892">
    <property type="component" value="Chromosome"/>
</dbReference>
<feature type="domain" description="Transposase IS4-like" evidence="1">
    <location>
        <begin position="298"/>
        <end position="447"/>
    </location>
</feature>